<comment type="caution">
    <text evidence="6">The sequence shown here is derived from an EMBL/GenBank/DDBJ whole genome shotgun (WGS) entry which is preliminary data.</text>
</comment>
<dbReference type="Proteomes" id="UP000703038">
    <property type="component" value="Unassembled WGS sequence"/>
</dbReference>
<gene>
    <name evidence="6" type="ORF">JOE42_000385</name>
</gene>
<reference evidence="6 7" key="1">
    <citation type="submission" date="2021-01" db="EMBL/GenBank/DDBJ databases">
        <title>Genomics of switchgrass bacterial isolates.</title>
        <authorList>
            <person name="Shade A."/>
        </authorList>
    </citation>
    <scope>NUCLEOTIDE SEQUENCE [LARGE SCALE GENOMIC DNA]</scope>
    <source>
        <strain evidence="6 7">PvP111</strain>
    </source>
</reference>
<evidence type="ECO:0000256" key="1">
    <source>
        <dbReference type="ARBA" id="ARBA00005417"/>
    </source>
</evidence>
<dbReference type="EMBL" id="JAFBBK010000001">
    <property type="protein sequence ID" value="MBM7413652.1"/>
    <property type="molecule type" value="Genomic_DNA"/>
</dbReference>
<feature type="domain" description="ABC transporter" evidence="5">
    <location>
        <begin position="6"/>
        <end position="233"/>
    </location>
</feature>
<dbReference type="GO" id="GO:0005524">
    <property type="term" value="F:ATP binding"/>
    <property type="evidence" value="ECO:0007669"/>
    <property type="project" value="UniProtKB-KW"/>
</dbReference>
<organism evidence="6 7">
    <name type="scientific">Rhodococcoides corynebacterioides</name>
    <dbReference type="NCBI Taxonomy" id="53972"/>
    <lineage>
        <taxon>Bacteria</taxon>
        <taxon>Bacillati</taxon>
        <taxon>Actinomycetota</taxon>
        <taxon>Actinomycetes</taxon>
        <taxon>Mycobacteriales</taxon>
        <taxon>Nocardiaceae</taxon>
        <taxon>Rhodococcoides</taxon>
    </lineage>
</organism>
<sequence>MSGSTLEIDDLHKRYGETVALDGVGFTVNPGEVFGFVGSNGAGKTTTMRITLGVLGADSGEARLNGRPIDLNVRRTIGYMPEERGLYPKMKVGAQLKYLAELHGLSTADASAAVATWTERLGIDGRVNDTVDSLSLGNQQRVQLAAALIHDPAVLVLDEPFSGLDPVAVDTMSEVLLEKARTGVPVLFSSHQLDLVQRLCDRVGIIGSGRMKAVGTVDALRGKSGTTLEVHAPAAPAGWADALTGVTTVSHSDGRTSLSLAPEADDQAVLAAALATGPVHEFARSTPSLTDLYREVVA</sequence>
<dbReference type="SUPFAM" id="SSF52540">
    <property type="entry name" value="P-loop containing nucleoside triphosphate hydrolases"/>
    <property type="match status" value="1"/>
</dbReference>
<dbReference type="Gene3D" id="3.40.50.300">
    <property type="entry name" value="P-loop containing nucleotide triphosphate hydrolases"/>
    <property type="match status" value="1"/>
</dbReference>
<accession>A0ABS2KPA1</accession>
<evidence type="ECO:0000259" key="5">
    <source>
        <dbReference type="PROSITE" id="PS50893"/>
    </source>
</evidence>
<name>A0ABS2KPA1_9NOCA</name>
<evidence type="ECO:0000256" key="4">
    <source>
        <dbReference type="ARBA" id="ARBA00022840"/>
    </source>
</evidence>
<dbReference type="InterPro" id="IPR027417">
    <property type="entry name" value="P-loop_NTPase"/>
</dbReference>
<dbReference type="PROSITE" id="PS50893">
    <property type="entry name" value="ABC_TRANSPORTER_2"/>
    <property type="match status" value="1"/>
</dbReference>
<protein>
    <submittedName>
        <fullName evidence="6">ABC-2 type transport system ATP-binding protein</fullName>
    </submittedName>
</protein>
<dbReference type="PANTHER" id="PTHR43335">
    <property type="entry name" value="ABC TRANSPORTER, ATP-BINDING PROTEIN"/>
    <property type="match status" value="1"/>
</dbReference>
<keyword evidence="3" id="KW-0547">Nucleotide-binding</keyword>
<keyword evidence="7" id="KW-1185">Reference proteome</keyword>
<proteinExistence type="inferred from homology"/>
<dbReference type="Pfam" id="PF00005">
    <property type="entry name" value="ABC_tran"/>
    <property type="match status" value="1"/>
</dbReference>
<comment type="similarity">
    <text evidence="1">Belongs to the ABC transporter superfamily.</text>
</comment>
<dbReference type="InterPro" id="IPR025302">
    <property type="entry name" value="DrrA1/2-like_C"/>
</dbReference>
<dbReference type="InterPro" id="IPR003593">
    <property type="entry name" value="AAA+_ATPase"/>
</dbReference>
<dbReference type="RefSeq" id="WP_204866342.1">
    <property type="nucleotide sequence ID" value="NZ_JAFBBK010000001.1"/>
</dbReference>
<keyword evidence="4 6" id="KW-0067">ATP-binding</keyword>
<dbReference type="PANTHER" id="PTHR43335:SF4">
    <property type="entry name" value="ABC TRANSPORTER, ATP-BINDING PROTEIN"/>
    <property type="match status" value="1"/>
</dbReference>
<evidence type="ECO:0000313" key="6">
    <source>
        <dbReference type="EMBL" id="MBM7413652.1"/>
    </source>
</evidence>
<dbReference type="Pfam" id="PF13732">
    <property type="entry name" value="DrrA1-3_C"/>
    <property type="match status" value="1"/>
</dbReference>
<dbReference type="InterPro" id="IPR003439">
    <property type="entry name" value="ABC_transporter-like_ATP-bd"/>
</dbReference>
<evidence type="ECO:0000256" key="2">
    <source>
        <dbReference type="ARBA" id="ARBA00022448"/>
    </source>
</evidence>
<evidence type="ECO:0000313" key="7">
    <source>
        <dbReference type="Proteomes" id="UP000703038"/>
    </source>
</evidence>
<keyword evidence="2" id="KW-0813">Transport</keyword>
<evidence type="ECO:0000256" key="3">
    <source>
        <dbReference type="ARBA" id="ARBA00022741"/>
    </source>
</evidence>
<dbReference type="SMART" id="SM00382">
    <property type="entry name" value="AAA"/>
    <property type="match status" value="1"/>
</dbReference>
<dbReference type="PROSITE" id="PS00211">
    <property type="entry name" value="ABC_TRANSPORTER_1"/>
    <property type="match status" value="1"/>
</dbReference>
<dbReference type="InterPro" id="IPR017871">
    <property type="entry name" value="ABC_transporter-like_CS"/>
</dbReference>